<dbReference type="GO" id="GO:0097363">
    <property type="term" value="F:protein O-acetylglucosaminyltransferase activity"/>
    <property type="evidence" value="ECO:0007669"/>
    <property type="project" value="UniProtKB-EC"/>
</dbReference>
<comment type="pathway">
    <text evidence="1">Protein modification; protein glycosylation.</text>
</comment>
<organism evidence="10 11">
    <name type="scientific">Polynucleobacter wuianus</name>
    <dbReference type="NCBI Taxonomy" id="1743168"/>
    <lineage>
        <taxon>Bacteria</taxon>
        <taxon>Pseudomonadati</taxon>
        <taxon>Pseudomonadota</taxon>
        <taxon>Betaproteobacteria</taxon>
        <taxon>Burkholderiales</taxon>
        <taxon>Burkholderiaceae</taxon>
        <taxon>Polynucleobacter</taxon>
    </lineage>
</organism>
<evidence type="ECO:0000256" key="2">
    <source>
        <dbReference type="ARBA" id="ARBA00005386"/>
    </source>
</evidence>
<dbReference type="KEGG" id="pwu:A8O14_00655"/>
<proteinExistence type="inferred from homology"/>
<evidence type="ECO:0000256" key="7">
    <source>
        <dbReference type="ARBA" id="ARBA00022803"/>
    </source>
</evidence>
<dbReference type="Proteomes" id="UP000078463">
    <property type="component" value="Chromosome"/>
</dbReference>
<evidence type="ECO:0000256" key="4">
    <source>
        <dbReference type="ARBA" id="ARBA00022676"/>
    </source>
</evidence>
<dbReference type="InterPro" id="IPR011990">
    <property type="entry name" value="TPR-like_helical_dom_sf"/>
</dbReference>
<dbReference type="STRING" id="1743168.A8O14_00655"/>
<reference evidence="11" key="1">
    <citation type="submission" date="2016-05" db="EMBL/GenBank/DDBJ databases">
        <title>Polynucleobacter sp. QLW-P1FAT50C-4 genome.</title>
        <authorList>
            <person name="Hahn M.W."/>
        </authorList>
    </citation>
    <scope>NUCLEOTIDE SEQUENCE [LARGE SCALE GENOMIC DNA]</scope>
    <source>
        <strain evidence="11">QLW-P1FAT50C-4</strain>
    </source>
</reference>
<evidence type="ECO:0000256" key="5">
    <source>
        <dbReference type="ARBA" id="ARBA00022679"/>
    </source>
</evidence>
<keyword evidence="4" id="KW-0328">Glycosyltransferase</keyword>
<dbReference type="EMBL" id="CP015922">
    <property type="protein sequence ID" value="ANI98738.1"/>
    <property type="molecule type" value="Genomic_DNA"/>
</dbReference>
<keyword evidence="6" id="KW-0677">Repeat</keyword>
<dbReference type="Gene3D" id="1.25.40.10">
    <property type="entry name" value="Tetratricopeptide repeat domain"/>
    <property type="match status" value="3"/>
</dbReference>
<dbReference type="SUPFAM" id="SSF48452">
    <property type="entry name" value="TPR-like"/>
    <property type="match status" value="1"/>
</dbReference>
<dbReference type="GO" id="GO:0006493">
    <property type="term" value="P:protein O-linked glycosylation"/>
    <property type="evidence" value="ECO:0007669"/>
    <property type="project" value="InterPro"/>
</dbReference>
<dbReference type="Gene3D" id="3.40.50.2000">
    <property type="entry name" value="Glycogen Phosphorylase B"/>
    <property type="match status" value="1"/>
</dbReference>
<dbReference type="OrthoDB" id="101857at2"/>
<dbReference type="InterPro" id="IPR019734">
    <property type="entry name" value="TPR_rpt"/>
</dbReference>
<evidence type="ECO:0000259" key="9">
    <source>
        <dbReference type="Pfam" id="PF13844"/>
    </source>
</evidence>
<dbReference type="RefSeq" id="WP_068947747.1">
    <property type="nucleotide sequence ID" value="NZ_CP015922.1"/>
</dbReference>
<feature type="repeat" description="TPR" evidence="8">
    <location>
        <begin position="175"/>
        <end position="208"/>
    </location>
</feature>
<evidence type="ECO:0000313" key="11">
    <source>
        <dbReference type="Proteomes" id="UP000078463"/>
    </source>
</evidence>
<dbReference type="PANTHER" id="PTHR44366:SF1">
    <property type="entry name" value="UDP-N-ACETYLGLUCOSAMINE--PEPTIDE N-ACETYLGLUCOSAMINYLTRANSFERASE 110 KDA SUBUNIT"/>
    <property type="match status" value="1"/>
</dbReference>
<evidence type="ECO:0000313" key="10">
    <source>
        <dbReference type="EMBL" id="ANI98738.1"/>
    </source>
</evidence>
<keyword evidence="11" id="KW-1185">Reference proteome</keyword>
<gene>
    <name evidence="10" type="ORF">A8O14_00655</name>
</gene>
<dbReference type="Gene3D" id="3.40.50.11380">
    <property type="match status" value="1"/>
</dbReference>
<dbReference type="Pfam" id="PF13844">
    <property type="entry name" value="Glyco_transf_41"/>
    <property type="match status" value="2"/>
</dbReference>
<name>A0A191UCH4_9BURK</name>
<feature type="repeat" description="TPR" evidence="8">
    <location>
        <begin position="209"/>
        <end position="242"/>
    </location>
</feature>
<comment type="similarity">
    <text evidence="2">Belongs to the glycosyltransferase 41 family. O-GlcNAc transferase subfamily.</text>
</comment>
<dbReference type="EC" id="2.4.1.255" evidence="3"/>
<feature type="repeat" description="TPR" evidence="8">
    <location>
        <begin position="141"/>
        <end position="174"/>
    </location>
</feature>
<evidence type="ECO:0000256" key="8">
    <source>
        <dbReference type="PROSITE-ProRule" id="PRU00339"/>
    </source>
</evidence>
<dbReference type="InterPro" id="IPR029489">
    <property type="entry name" value="OGT/SEC/SPY_C"/>
</dbReference>
<keyword evidence="7 8" id="KW-0802">TPR repeat</keyword>
<accession>A0A191UCH4</accession>
<feature type="repeat" description="TPR" evidence="8">
    <location>
        <begin position="107"/>
        <end position="140"/>
    </location>
</feature>
<feature type="domain" description="O-GlcNAc transferase C-terminal" evidence="9">
    <location>
        <begin position="486"/>
        <end position="674"/>
    </location>
</feature>
<dbReference type="PANTHER" id="PTHR44366">
    <property type="entry name" value="UDP-N-ACETYLGLUCOSAMINE--PEPTIDE N-ACETYLGLUCOSAMINYLTRANSFERASE 110 KDA SUBUNIT"/>
    <property type="match status" value="1"/>
</dbReference>
<dbReference type="InterPro" id="IPR013105">
    <property type="entry name" value="TPR_2"/>
</dbReference>
<keyword evidence="5" id="KW-0808">Transferase</keyword>
<dbReference type="Pfam" id="PF13181">
    <property type="entry name" value="TPR_8"/>
    <property type="match status" value="2"/>
</dbReference>
<evidence type="ECO:0000256" key="6">
    <source>
        <dbReference type="ARBA" id="ARBA00022737"/>
    </source>
</evidence>
<evidence type="ECO:0000256" key="3">
    <source>
        <dbReference type="ARBA" id="ARBA00011970"/>
    </source>
</evidence>
<dbReference type="PROSITE" id="PS50005">
    <property type="entry name" value="TPR"/>
    <property type="match status" value="4"/>
</dbReference>
<dbReference type="AlphaFoldDB" id="A0A191UCH4"/>
<dbReference type="Pfam" id="PF07719">
    <property type="entry name" value="TPR_2"/>
    <property type="match status" value="1"/>
</dbReference>
<sequence length="686" mass="77171">MNQQTEFMFQQALQALQNGNVKYGESILLGLLKSSPKYFPALHVMGLSRARAEDHLGALQYFQKAVKINSSDAGLQYNLAKAYSALDRHRESLPHHVQATKLAPQNPEGWLNYGKSLSFLKRYSEAISNYEESLRLNPNYFEACINLGMVFIAQGEFLKAFEYCQHAIKLQPASYEAWVKFAGVLLSLYRYGEAVIASERAIELDPTSCEAYIVGGMANAELHQIPIALTLFERALSINPNEDYLLGRIVNMKRQIASWENLESLTRQLINDIKFGKKVCPPGSTLVFDDSAELQSLAAQIWVQDKLGLVTQRSIARKKGTNEKIRLAYFSSDFREHPVGELMQKIIELHDRSKFHVLGFFLNQKSGDGVERNLESLFDESINISELSDVEAEKLIDSHNIDIAIDLNGYTDGNKTQLFAKRVAPIQVNYLGYAATMGCNFFDYIIADKNAIPEDKQAQFSEVVAYMPDCFFPATFDVLGEDSDDIPSRVSQGLPADGVVFACFNNIFKISPAIFTIWMKLLKAVPDSVLWISSARPETVQNFRTYAQVQGVAPERLIFADRVPSKADHLRRIRNVDLFLDTPNYNAHTTAAEFLSVGVPVLTLSGNTFAGRVAESQLLTLGVPELIAKSEEEYLNKALDFATDQTRLNQIKEKLQILRMSSPLFNIAAYVKNLEILYLQMQNRQE</sequence>
<dbReference type="InterPro" id="IPR037919">
    <property type="entry name" value="OGT"/>
</dbReference>
<evidence type="ECO:0000256" key="1">
    <source>
        <dbReference type="ARBA" id="ARBA00004922"/>
    </source>
</evidence>
<dbReference type="SMART" id="SM00028">
    <property type="entry name" value="TPR"/>
    <property type="match status" value="6"/>
</dbReference>
<protein>
    <recommendedName>
        <fullName evidence="3">protein O-GlcNAc transferase</fullName>
        <ecNumber evidence="3">2.4.1.255</ecNumber>
    </recommendedName>
</protein>
<feature type="domain" description="O-GlcNAc transferase C-terminal" evidence="9">
    <location>
        <begin position="318"/>
        <end position="472"/>
    </location>
</feature>